<gene>
    <name evidence="1" type="ORF">KGMB03357_15210</name>
</gene>
<accession>A0A401LEA4</accession>
<evidence type="ECO:0000313" key="2">
    <source>
        <dbReference type="Proteomes" id="UP000287361"/>
    </source>
</evidence>
<comment type="caution">
    <text evidence="1">The sequence shown here is derived from an EMBL/GenBank/DDBJ whole genome shotgun (WGS) entry which is preliminary data.</text>
</comment>
<dbReference type="Proteomes" id="UP000287361">
    <property type="component" value="Unassembled WGS sequence"/>
</dbReference>
<dbReference type="OrthoDB" id="160261at2"/>
<dbReference type="AlphaFoldDB" id="A0A401LEA4"/>
<name>A0A401LEA4_9FIRM</name>
<keyword evidence="2" id="KW-1185">Reference proteome</keyword>
<organism evidence="1 2">
    <name type="scientific">Anaerotignum faecicola</name>
    <dbReference type="NCBI Taxonomy" id="2358141"/>
    <lineage>
        <taxon>Bacteria</taxon>
        <taxon>Bacillati</taxon>
        <taxon>Bacillota</taxon>
        <taxon>Clostridia</taxon>
        <taxon>Lachnospirales</taxon>
        <taxon>Anaerotignaceae</taxon>
        <taxon>Anaerotignum</taxon>
    </lineage>
</organism>
<evidence type="ECO:0000313" key="1">
    <source>
        <dbReference type="EMBL" id="GCB29860.1"/>
    </source>
</evidence>
<dbReference type="EMBL" id="BHVZ01000004">
    <property type="protein sequence ID" value="GCB29860.1"/>
    <property type="molecule type" value="Genomic_DNA"/>
</dbReference>
<protein>
    <submittedName>
        <fullName evidence="1">Uncharacterized protein</fullName>
    </submittedName>
</protein>
<proteinExistence type="predicted"/>
<reference evidence="1 2" key="1">
    <citation type="submission" date="2018-10" db="EMBL/GenBank/DDBJ databases">
        <title>Draft Genome Sequence of Anaerotignum sp. KCTC 15736.</title>
        <authorList>
            <person name="Choi S.H."/>
            <person name="Kim J.S."/>
            <person name="Kang S.W."/>
            <person name="Lee J.S."/>
            <person name="Park S.H."/>
        </authorList>
    </citation>
    <scope>NUCLEOTIDE SEQUENCE [LARGE SCALE GENOMIC DNA]</scope>
    <source>
        <strain evidence="1 2">KCTC 15736</strain>
    </source>
</reference>
<sequence length="259" mass="29269">MNEAVVNNMSIINGLNKVDGFDPSAFLRRLTGENGEEQFYLDVKYRKLWFRLMHPEGKITKRIIKLENEFAIIESRVYLNRNDAEDAYISCAFAQRWRKEDDAYGLKYVETAETAAVGRALADAGFGIQFSEPGEEQDRSLVDAPVTIPDSGLSEEMGQDELEEELLDEMPQAAEMQKKASEQKKAEWDASMPVEELMQKMNLEDAKNYLIPIGTYKGKTLGELCVEKPGAINWYVESYHGKNNVLRAGAKLLLAAVEK</sequence>